<comment type="caution">
    <text evidence="2">The sequence shown here is derived from an EMBL/GenBank/DDBJ whole genome shotgun (WGS) entry which is preliminary data.</text>
</comment>
<organism evidence="2 3">
    <name type="scientific">Haloechinothrix aidingensis</name>
    <dbReference type="NCBI Taxonomy" id="2752311"/>
    <lineage>
        <taxon>Bacteria</taxon>
        <taxon>Bacillati</taxon>
        <taxon>Actinomycetota</taxon>
        <taxon>Actinomycetes</taxon>
        <taxon>Pseudonocardiales</taxon>
        <taxon>Pseudonocardiaceae</taxon>
        <taxon>Haloechinothrix</taxon>
    </lineage>
</organism>
<evidence type="ECO:0000313" key="2">
    <source>
        <dbReference type="EMBL" id="MBA0124245.1"/>
    </source>
</evidence>
<dbReference type="EMBL" id="JACCKD010000001">
    <property type="protein sequence ID" value="MBA0124245.1"/>
    <property type="molecule type" value="Genomic_DNA"/>
</dbReference>
<proteinExistence type="predicted"/>
<dbReference type="RefSeq" id="WP_180891133.1">
    <property type="nucleotide sequence ID" value="NZ_JACCKD010000001.1"/>
</dbReference>
<sequence length="320" mass="36502">MMPESPEHKKRHVVNYVEMESSENVTRAEMINTVGVFGQQYDVWDVRTDNCRWWAITNLLNLYNQDRFPSMDETLSFHIGMMMRLSEHNRRTADSDDEEDLLPSAWRRFGQAVEAHSLAVEPEDYQTVAIRSREALLAMVRDLSDKPWMLDETPPKAGDFKGWISLICRSLTEGRLRSYLTAMADKTWDLAVSLQHNTSADQVSTELLLDGVRHAMQSIALIVIGHDRGTRSTCPKCGSVRIESDYRPESGLDYPHFVICGACGWETQATPLCPAAATKEQRFFEEHGDALVTQERNLDEVRRTTNQQLDPPEGDEGRPR</sequence>
<dbReference type="Proteomes" id="UP000582974">
    <property type="component" value="Unassembled WGS sequence"/>
</dbReference>
<reference evidence="2 3" key="1">
    <citation type="submission" date="2020-07" db="EMBL/GenBank/DDBJ databases">
        <title>Genome of Haloechinothrix sp.</title>
        <authorList>
            <person name="Tang S.-K."/>
            <person name="Yang L."/>
            <person name="Zhu W.-Y."/>
        </authorList>
    </citation>
    <scope>NUCLEOTIDE SEQUENCE [LARGE SCALE GENOMIC DNA]</scope>
    <source>
        <strain evidence="2 3">YIM 98757</strain>
    </source>
</reference>
<feature type="region of interest" description="Disordered" evidence="1">
    <location>
        <begin position="295"/>
        <end position="320"/>
    </location>
</feature>
<name>A0A838A629_9PSEU</name>
<evidence type="ECO:0000256" key="1">
    <source>
        <dbReference type="SAM" id="MobiDB-lite"/>
    </source>
</evidence>
<evidence type="ECO:0000313" key="3">
    <source>
        <dbReference type="Proteomes" id="UP000582974"/>
    </source>
</evidence>
<protein>
    <submittedName>
        <fullName evidence="2">Uncharacterized protein</fullName>
    </submittedName>
</protein>
<accession>A0A838A629</accession>
<gene>
    <name evidence="2" type="ORF">H0B56_01675</name>
</gene>
<keyword evidence="3" id="KW-1185">Reference proteome</keyword>
<dbReference type="AlphaFoldDB" id="A0A838A629"/>